<evidence type="ECO:0000313" key="1">
    <source>
        <dbReference type="Proteomes" id="UP000095286"/>
    </source>
</evidence>
<sequence length="578" mass="65605">MYCNSVKDSDCRRDPIKRGPVCNGVKSINYTLTTKNPKTDSTTPFYVNATFDFDKEFIQTNHPYYYIALYGKATEYTQSKLSAAITGVNMTSKMGVVNSCINFDNKTNKCTDTYPINSVLIPNITFDTIYGVTICIVVDQENTTLPDILSPEFGTRPRAELLLIKSADFKKNYVGLILGIIGGVIVLILIVLFIAGYCYYKKQQNKNKMNKLKLEMYKKDSMGRYKDFPKLNDNWELERRNLILYDDEVLGSGSFGVVIKGRLIGKAVGSKNGQSIVGTNIMRADNCDVAVKMLPAYTDDISKSDFLREIALMKKIGYHERLVNMLACITDSEPYCLVIEYCSDGDMLQFLRKRCVYMLKLNTDGVDYTNPDCVDEFDSNLICTLKQLLMFAVQISYGLEYLSSKGFVHRDVACRNVLVQDGKYAKIGDFGLCRFVYAGDANYKSHGGKLPIKWMAIEAIKNYEFTMSSDIWSIGILFWELITLGGTPYPGIQHDEMLKFLESGGRMPKPDNCTDEFYEVMALCWNEQPKARPTFSTIRQKLASQLESMTEEYAYLQLNSSRDYYSFTTQSESLDESQ</sequence>
<name>A0AC35UH75_9BILA</name>
<evidence type="ECO:0000313" key="2">
    <source>
        <dbReference type="WBParaSite" id="RSKR_0001178200.2"/>
    </source>
</evidence>
<dbReference type="WBParaSite" id="RSKR_0001178200.2">
    <property type="protein sequence ID" value="RSKR_0001178200.2"/>
    <property type="gene ID" value="RSKR_0001178200"/>
</dbReference>
<dbReference type="Proteomes" id="UP000095286">
    <property type="component" value="Unplaced"/>
</dbReference>
<reference evidence="2" key="1">
    <citation type="submission" date="2016-11" db="UniProtKB">
        <authorList>
            <consortium name="WormBaseParasite"/>
        </authorList>
    </citation>
    <scope>IDENTIFICATION</scope>
    <source>
        <strain evidence="2">KR3021</strain>
    </source>
</reference>
<protein>
    <submittedName>
        <fullName evidence="2">Protein kinase domain-containing protein</fullName>
    </submittedName>
</protein>
<accession>A0AC35UH75</accession>
<proteinExistence type="predicted"/>
<organism evidence="1 2">
    <name type="scientific">Rhabditophanes sp. KR3021</name>
    <dbReference type="NCBI Taxonomy" id="114890"/>
    <lineage>
        <taxon>Eukaryota</taxon>
        <taxon>Metazoa</taxon>
        <taxon>Ecdysozoa</taxon>
        <taxon>Nematoda</taxon>
        <taxon>Chromadorea</taxon>
        <taxon>Rhabditida</taxon>
        <taxon>Tylenchina</taxon>
        <taxon>Panagrolaimomorpha</taxon>
        <taxon>Strongyloidoidea</taxon>
        <taxon>Alloionematidae</taxon>
        <taxon>Rhabditophanes</taxon>
    </lineage>
</organism>